<dbReference type="InterPro" id="IPR019539">
    <property type="entry name" value="GalKase_N"/>
</dbReference>
<evidence type="ECO:0000256" key="4">
    <source>
        <dbReference type="ARBA" id="ARBA00022741"/>
    </source>
</evidence>
<dbReference type="Gene3D" id="3.30.230.10">
    <property type="match status" value="1"/>
</dbReference>
<dbReference type="Proteomes" id="UP001152798">
    <property type="component" value="Chromosome 4"/>
</dbReference>
<keyword evidence="2" id="KW-0808">Transferase</keyword>
<evidence type="ECO:0000256" key="7">
    <source>
        <dbReference type="ARBA" id="ARBA00022842"/>
    </source>
</evidence>
<feature type="domain" description="GHMP kinase C-terminal" evidence="10">
    <location>
        <begin position="289"/>
        <end position="370"/>
    </location>
</feature>
<dbReference type="SUPFAM" id="SSF55060">
    <property type="entry name" value="GHMP Kinase, C-terminal domain"/>
    <property type="match status" value="1"/>
</dbReference>
<dbReference type="InterPro" id="IPR036554">
    <property type="entry name" value="GHMP_kinase_C_sf"/>
</dbReference>
<dbReference type="SUPFAM" id="SSF54211">
    <property type="entry name" value="Ribosomal protein S5 domain 2-like"/>
    <property type="match status" value="1"/>
</dbReference>
<dbReference type="InterPro" id="IPR014721">
    <property type="entry name" value="Ribsml_uS5_D2-typ_fold_subgr"/>
</dbReference>
<evidence type="ECO:0000259" key="11">
    <source>
        <dbReference type="Pfam" id="PF10509"/>
    </source>
</evidence>
<dbReference type="GO" id="GO:0005829">
    <property type="term" value="C:cytosol"/>
    <property type="evidence" value="ECO:0007669"/>
    <property type="project" value="TreeGrafter"/>
</dbReference>
<dbReference type="EMBL" id="OV725080">
    <property type="protein sequence ID" value="CAH1399538.1"/>
    <property type="molecule type" value="Genomic_DNA"/>
</dbReference>
<dbReference type="AlphaFoldDB" id="A0A9P0HC32"/>
<dbReference type="PANTHER" id="PTHR10457:SF7">
    <property type="entry name" value="GALACTOKINASE-RELATED"/>
    <property type="match status" value="1"/>
</dbReference>
<dbReference type="InterPro" id="IPR006204">
    <property type="entry name" value="GHMP_kinase_N_dom"/>
</dbReference>
<keyword evidence="6" id="KW-0067">ATP-binding</keyword>
<evidence type="ECO:0000256" key="1">
    <source>
        <dbReference type="ARBA" id="ARBA00006566"/>
    </source>
</evidence>
<evidence type="ECO:0000259" key="10">
    <source>
        <dbReference type="Pfam" id="PF08544"/>
    </source>
</evidence>
<dbReference type="FunFam" id="3.30.70.890:FF:000001">
    <property type="entry name" value="Galactokinase"/>
    <property type="match status" value="1"/>
</dbReference>
<dbReference type="NCBIfam" id="TIGR00131">
    <property type="entry name" value="gal_kin"/>
    <property type="match status" value="1"/>
</dbReference>
<dbReference type="InterPro" id="IPR006206">
    <property type="entry name" value="Mevalonate/galactokinase"/>
</dbReference>
<dbReference type="GO" id="GO:0004335">
    <property type="term" value="F:galactokinase activity"/>
    <property type="evidence" value="ECO:0007669"/>
    <property type="project" value="InterPro"/>
</dbReference>
<dbReference type="FunFam" id="3.30.230.10:FF:000040">
    <property type="entry name" value="Galactokinase 1"/>
    <property type="match status" value="1"/>
</dbReference>
<reference evidence="12" key="1">
    <citation type="submission" date="2022-01" db="EMBL/GenBank/DDBJ databases">
        <authorList>
            <person name="King R."/>
        </authorList>
    </citation>
    <scope>NUCLEOTIDE SEQUENCE</scope>
</reference>
<dbReference type="PRINTS" id="PR00473">
    <property type="entry name" value="GALCTOKINASE"/>
</dbReference>
<comment type="similarity">
    <text evidence="1">Belongs to the GHMP kinase family. GalK subfamily.</text>
</comment>
<organism evidence="12 13">
    <name type="scientific">Nezara viridula</name>
    <name type="common">Southern green stink bug</name>
    <name type="synonym">Cimex viridulus</name>
    <dbReference type="NCBI Taxonomy" id="85310"/>
    <lineage>
        <taxon>Eukaryota</taxon>
        <taxon>Metazoa</taxon>
        <taxon>Ecdysozoa</taxon>
        <taxon>Arthropoda</taxon>
        <taxon>Hexapoda</taxon>
        <taxon>Insecta</taxon>
        <taxon>Pterygota</taxon>
        <taxon>Neoptera</taxon>
        <taxon>Paraneoptera</taxon>
        <taxon>Hemiptera</taxon>
        <taxon>Heteroptera</taxon>
        <taxon>Panheteroptera</taxon>
        <taxon>Pentatomomorpha</taxon>
        <taxon>Pentatomoidea</taxon>
        <taxon>Pentatomidae</taxon>
        <taxon>Pentatominae</taxon>
        <taxon>Nezara</taxon>
    </lineage>
</organism>
<feature type="domain" description="Galactokinase N-terminal" evidence="11">
    <location>
        <begin position="18"/>
        <end position="64"/>
    </location>
</feature>
<dbReference type="GO" id="GO:0046872">
    <property type="term" value="F:metal ion binding"/>
    <property type="evidence" value="ECO:0007669"/>
    <property type="project" value="UniProtKB-KW"/>
</dbReference>
<keyword evidence="4" id="KW-0547">Nucleotide-binding</keyword>
<dbReference type="PRINTS" id="PR00959">
    <property type="entry name" value="MEVGALKINASE"/>
</dbReference>
<evidence type="ECO:0000256" key="8">
    <source>
        <dbReference type="ARBA" id="ARBA00023277"/>
    </source>
</evidence>
<gene>
    <name evidence="12" type="ORF">NEZAVI_LOCUS8969</name>
</gene>
<name>A0A9P0HC32_NEZVI</name>
<dbReference type="Pfam" id="PF00288">
    <property type="entry name" value="GHMP_kinases_N"/>
    <property type="match status" value="1"/>
</dbReference>
<dbReference type="InterPro" id="IPR013750">
    <property type="entry name" value="GHMP_kinase_C_dom"/>
</dbReference>
<keyword evidence="7" id="KW-0460">Magnesium</keyword>
<dbReference type="PROSITE" id="PS00106">
    <property type="entry name" value="GALACTOKINASE"/>
    <property type="match status" value="1"/>
</dbReference>
<evidence type="ECO:0000256" key="6">
    <source>
        <dbReference type="ARBA" id="ARBA00022840"/>
    </source>
</evidence>
<keyword evidence="8" id="KW-0119">Carbohydrate metabolism</keyword>
<dbReference type="Pfam" id="PF08544">
    <property type="entry name" value="GHMP_kinases_C"/>
    <property type="match status" value="1"/>
</dbReference>
<proteinExistence type="inferred from homology"/>
<keyword evidence="13" id="KW-1185">Reference proteome</keyword>
<evidence type="ECO:0008006" key="14">
    <source>
        <dbReference type="Google" id="ProtNLM"/>
    </source>
</evidence>
<dbReference type="InterPro" id="IPR020568">
    <property type="entry name" value="Ribosomal_Su5_D2-typ_SF"/>
</dbReference>
<dbReference type="InterPro" id="IPR019741">
    <property type="entry name" value="Galactokinase_CS"/>
</dbReference>
<evidence type="ECO:0000313" key="13">
    <source>
        <dbReference type="Proteomes" id="UP001152798"/>
    </source>
</evidence>
<evidence type="ECO:0000256" key="5">
    <source>
        <dbReference type="ARBA" id="ARBA00022777"/>
    </source>
</evidence>
<dbReference type="Gene3D" id="3.30.70.890">
    <property type="entry name" value="GHMP kinase, C-terminal domain"/>
    <property type="match status" value="1"/>
</dbReference>
<evidence type="ECO:0000256" key="2">
    <source>
        <dbReference type="ARBA" id="ARBA00022679"/>
    </source>
</evidence>
<dbReference type="OrthoDB" id="275179at2759"/>
<dbReference type="GO" id="GO:0005524">
    <property type="term" value="F:ATP binding"/>
    <property type="evidence" value="ECO:0007669"/>
    <property type="project" value="UniProtKB-KW"/>
</dbReference>
<dbReference type="GO" id="GO:0006012">
    <property type="term" value="P:galactose metabolic process"/>
    <property type="evidence" value="ECO:0007669"/>
    <property type="project" value="InterPro"/>
</dbReference>
<dbReference type="PIRSF" id="PIRSF000530">
    <property type="entry name" value="Galactokinase"/>
    <property type="match status" value="1"/>
</dbReference>
<keyword evidence="5" id="KW-0418">Kinase</keyword>
<accession>A0A9P0HC32</accession>
<feature type="domain" description="GHMP kinase N-terminal" evidence="9">
    <location>
        <begin position="106"/>
        <end position="189"/>
    </location>
</feature>
<sequence>MAQKQLTKEELIRNACIQFKKQFNDYPSHAGCAPGRVNIIGEHTDYNNGFVFPMALPMVTVMVGKLNNSNNINIYSMTEGLHEPNNVSFKVPKEEKLAPGSPKWANYCKGVIAHFKGNVPGFNAVVISSVPVGGGVSSSASLEVATYTFLEALTGTFSDPTEKAFACQKAEHEFANMPCGIMDQYASVFCKEKSILLLDCGSLDIKSVDYTDPKLVILVTNSNVKHKLSGSEYPTRRKQCQDAAAELKVETLRDADMNMLDGHKATLDPVVYRRARHVITEISRTLEAVDALMNKQYKTFGYLMLQSHISLKYDFEVSCPELDVLVDIAMKTDGVYGSRMTGGGFGGCTVTLLDSSAVDCLIANIQQKYKGNPLFYIVTPSEGATDATLVMKEIIAKITEKKK</sequence>
<keyword evidence="3" id="KW-0479">Metal-binding</keyword>
<dbReference type="Pfam" id="PF10509">
    <property type="entry name" value="GalKase_gal_bdg"/>
    <property type="match status" value="1"/>
</dbReference>
<protein>
    <recommendedName>
        <fullName evidence="14">Galactokinase</fullName>
    </recommendedName>
</protein>
<evidence type="ECO:0000313" key="12">
    <source>
        <dbReference type="EMBL" id="CAH1399538.1"/>
    </source>
</evidence>
<evidence type="ECO:0000256" key="3">
    <source>
        <dbReference type="ARBA" id="ARBA00022723"/>
    </source>
</evidence>
<dbReference type="PANTHER" id="PTHR10457">
    <property type="entry name" value="MEVALONATE KINASE/GALACTOKINASE"/>
    <property type="match status" value="1"/>
</dbReference>
<dbReference type="InterPro" id="IPR000705">
    <property type="entry name" value="Galactokinase"/>
</dbReference>
<evidence type="ECO:0000259" key="9">
    <source>
        <dbReference type="Pfam" id="PF00288"/>
    </source>
</evidence>